<reference evidence="1" key="1">
    <citation type="submission" date="2019-10" db="EMBL/GenBank/DDBJ databases">
        <title>The sequence and de novo assembly of the wild yak genome.</title>
        <authorList>
            <person name="Liu Y."/>
        </authorList>
    </citation>
    <scope>NUCLEOTIDE SEQUENCE [LARGE SCALE GENOMIC DNA]</scope>
    <source>
        <strain evidence="1">WY2019</strain>
    </source>
</reference>
<comment type="caution">
    <text evidence="1">The sequence shown here is derived from an EMBL/GenBank/DDBJ whole genome shotgun (WGS) entry which is preliminary data.</text>
</comment>
<gene>
    <name evidence="1" type="ORF">E5288_WYG013163</name>
</gene>
<name>A0A6B0RZ74_9CETA</name>
<dbReference type="AlphaFoldDB" id="A0A6B0RZ74"/>
<evidence type="ECO:0000313" key="2">
    <source>
        <dbReference type="Proteomes" id="UP000322234"/>
    </source>
</evidence>
<proteinExistence type="predicted"/>
<dbReference type="EMBL" id="VBQZ03000133">
    <property type="protein sequence ID" value="MXQ95370.1"/>
    <property type="molecule type" value="Genomic_DNA"/>
</dbReference>
<sequence length="120" mass="13645">MKEIPEKSGDAQRKGPNSFSPKEIITELAIYIPHHGAEYGADYQRNILFIDSTSLNILLAYIIDQHSEVFGATLKIFSFKAMTLEIIYFLVFSQKLLRVKFSLRVVKGVPVFTKLTGDLY</sequence>
<organism evidence="1 2">
    <name type="scientific">Bos mutus</name>
    <name type="common">wild yak</name>
    <dbReference type="NCBI Taxonomy" id="72004"/>
    <lineage>
        <taxon>Eukaryota</taxon>
        <taxon>Metazoa</taxon>
        <taxon>Chordata</taxon>
        <taxon>Craniata</taxon>
        <taxon>Vertebrata</taxon>
        <taxon>Euteleostomi</taxon>
        <taxon>Mammalia</taxon>
        <taxon>Eutheria</taxon>
        <taxon>Laurasiatheria</taxon>
        <taxon>Artiodactyla</taxon>
        <taxon>Ruminantia</taxon>
        <taxon>Pecora</taxon>
        <taxon>Bovidae</taxon>
        <taxon>Bovinae</taxon>
        <taxon>Bos</taxon>
    </lineage>
</organism>
<evidence type="ECO:0000313" key="1">
    <source>
        <dbReference type="EMBL" id="MXQ95370.1"/>
    </source>
</evidence>
<protein>
    <submittedName>
        <fullName evidence="1">Uncharacterized protein</fullName>
    </submittedName>
</protein>
<dbReference type="Proteomes" id="UP000322234">
    <property type="component" value="Unassembled WGS sequence"/>
</dbReference>
<keyword evidence="2" id="KW-1185">Reference proteome</keyword>
<accession>A0A6B0RZ74</accession>